<dbReference type="Proteomes" id="UP000199041">
    <property type="component" value="Unassembled WGS sequence"/>
</dbReference>
<reference evidence="2 3" key="1">
    <citation type="submission" date="2016-10" db="EMBL/GenBank/DDBJ databases">
        <authorList>
            <person name="de Groot N.N."/>
        </authorList>
    </citation>
    <scope>NUCLEOTIDE SEQUENCE [LARGE SCALE GENOMIC DNA]</scope>
    <source>
        <strain evidence="2 3">Vu-144</strain>
    </source>
</reference>
<keyword evidence="1" id="KW-1133">Transmembrane helix</keyword>
<dbReference type="Gene3D" id="2.130.10.10">
    <property type="entry name" value="YVTN repeat-like/Quinoprotein amine dehydrogenase"/>
    <property type="match status" value="1"/>
</dbReference>
<keyword evidence="3" id="KW-1185">Reference proteome</keyword>
<accession>A0A1H3ZHV2</accession>
<evidence type="ECO:0000313" key="2">
    <source>
        <dbReference type="EMBL" id="SEA22932.1"/>
    </source>
</evidence>
<dbReference type="NCBIfam" id="NF041516">
    <property type="entry name" value="PA2928_fam"/>
    <property type="match status" value="1"/>
</dbReference>
<protein>
    <submittedName>
        <fullName evidence="2">Uncharacterized protein</fullName>
    </submittedName>
</protein>
<evidence type="ECO:0000313" key="3">
    <source>
        <dbReference type="Proteomes" id="UP000199041"/>
    </source>
</evidence>
<dbReference type="SUPFAM" id="SSF50998">
    <property type="entry name" value="Quinoprotein alcohol dehydrogenase-like"/>
    <property type="match status" value="1"/>
</dbReference>
<evidence type="ECO:0000256" key="1">
    <source>
        <dbReference type="SAM" id="Phobius"/>
    </source>
</evidence>
<feature type="transmembrane region" description="Helical" evidence="1">
    <location>
        <begin position="165"/>
        <end position="187"/>
    </location>
</feature>
<feature type="transmembrane region" description="Helical" evidence="1">
    <location>
        <begin position="21"/>
        <end position="43"/>
    </location>
</feature>
<feature type="transmembrane region" description="Helical" evidence="1">
    <location>
        <begin position="49"/>
        <end position="66"/>
    </location>
</feature>
<keyword evidence="1" id="KW-0472">Membrane</keyword>
<dbReference type="RefSeq" id="WP_091397843.1">
    <property type="nucleotide sequence ID" value="NZ_FNQY01000011.1"/>
</dbReference>
<dbReference type="OrthoDB" id="626688at2"/>
<proteinExistence type="predicted"/>
<keyword evidence="1" id="KW-0812">Transmembrane</keyword>
<dbReference type="InterPro" id="IPR048161">
    <property type="entry name" value="PA2928-like"/>
</dbReference>
<dbReference type="EMBL" id="FNQY01000011">
    <property type="protein sequence ID" value="SEA22932.1"/>
    <property type="molecule type" value="Genomic_DNA"/>
</dbReference>
<organism evidence="2 3">
    <name type="scientific">Arachidicoccus rhizosphaerae</name>
    <dbReference type="NCBI Taxonomy" id="551991"/>
    <lineage>
        <taxon>Bacteria</taxon>
        <taxon>Pseudomonadati</taxon>
        <taxon>Bacteroidota</taxon>
        <taxon>Chitinophagia</taxon>
        <taxon>Chitinophagales</taxon>
        <taxon>Chitinophagaceae</taxon>
        <taxon>Arachidicoccus</taxon>
    </lineage>
</organism>
<dbReference type="InterPro" id="IPR011047">
    <property type="entry name" value="Quinoprotein_ADH-like_sf"/>
</dbReference>
<dbReference type="AlphaFoldDB" id="A0A1H3ZHV2"/>
<name>A0A1H3ZHV2_9BACT</name>
<sequence length="555" mass="63460">MRTLTKEKKDALKAFYMPKSVIGDFLIRFIPLAIGWSVGLIFLPYLMSFAFALLLVLLCIGVRYLIRSVKLKKAMYVYQNGVEGELIYQGVSDNWNVTLNGWPQQVISSFFNGSLIQTKTFNPAILKIYSHKKQVAYAHVKYQGLVVPSGLFSAQYEPSSRKVKLLFNLIFWVVVAIYGSISIYNFVSINKGYLAQTDAVMYRINNTPVFATAANNGSLFDRKFVTVSCLNLNTGKKIWQQDLKAKNENDSYYGEAHLLGMSDKYLFFYHNGLFVLDKNQGDIIAKDQDFPELAGKFPKKMLMDYYQAQLPYIYNDSMHALIISATDGLMYTIDGNTLKTGRIDMEDQDHFFDQKPALPTLYNKQIASMYDDGNHAISLMDNKDAQLVRTADLDSRPDDYSIRRQVYLDETKNRGTQWQKSDSSIYIFGGLLVDYQKSIKWPVTANDSIGYLDLFIRFNHDNPPLITKEGNLIIMHKTSTARHAHILLTAMSILGSHQWQVDTGIEDRLPFYLHDSSSNKLYLLSNEKGDENRLLRTITSIDLQTGQNKKYDIKF</sequence>
<dbReference type="InterPro" id="IPR015943">
    <property type="entry name" value="WD40/YVTN_repeat-like_dom_sf"/>
</dbReference>
<gene>
    <name evidence="2" type="ORF">SAMN05192529_11123</name>
</gene>